<protein>
    <submittedName>
        <fullName evidence="1">Uncharacterized protein</fullName>
    </submittedName>
</protein>
<organism evidence="1 2">
    <name type="scientific">Meloidogyne enterolobii</name>
    <name type="common">Root-knot nematode worm</name>
    <name type="synonym">Meloidogyne mayaguensis</name>
    <dbReference type="NCBI Taxonomy" id="390850"/>
    <lineage>
        <taxon>Eukaryota</taxon>
        <taxon>Metazoa</taxon>
        <taxon>Ecdysozoa</taxon>
        <taxon>Nematoda</taxon>
        <taxon>Chromadorea</taxon>
        <taxon>Rhabditida</taxon>
        <taxon>Tylenchina</taxon>
        <taxon>Tylenchomorpha</taxon>
        <taxon>Tylenchoidea</taxon>
        <taxon>Meloidogynidae</taxon>
        <taxon>Meloidogyninae</taxon>
        <taxon>Meloidogyne</taxon>
    </lineage>
</organism>
<evidence type="ECO:0000313" key="2">
    <source>
        <dbReference type="Proteomes" id="UP000580250"/>
    </source>
</evidence>
<evidence type="ECO:0000313" key="1">
    <source>
        <dbReference type="EMBL" id="CAD2157392.1"/>
    </source>
</evidence>
<dbReference type="EMBL" id="CAJEWN010000065">
    <property type="protein sequence ID" value="CAD2157392.1"/>
    <property type="molecule type" value="Genomic_DNA"/>
</dbReference>
<dbReference type="AlphaFoldDB" id="A0A6V7UGU3"/>
<accession>A0A6V7UGU3</accession>
<reference evidence="1 2" key="1">
    <citation type="submission" date="2020-08" db="EMBL/GenBank/DDBJ databases">
        <authorList>
            <person name="Koutsovoulos G."/>
            <person name="Danchin GJ E."/>
        </authorList>
    </citation>
    <scope>NUCLEOTIDE SEQUENCE [LARGE SCALE GENOMIC DNA]</scope>
</reference>
<sequence>MGILPFKNVKVKENFCLTRNHRLLINRNFVFFWYHSIEDPPDFLSQKIQNSCLQKTMVPWQVGRNSDSRVPTVEPVPIFDTSDCSDPPLLVSQKNFFLWKTETGKKIAHPYIMFLHIFF</sequence>
<gene>
    <name evidence="1" type="ORF">MENT_LOCUS12616</name>
</gene>
<proteinExistence type="predicted"/>
<comment type="caution">
    <text evidence="1">The sequence shown here is derived from an EMBL/GenBank/DDBJ whole genome shotgun (WGS) entry which is preliminary data.</text>
</comment>
<dbReference type="Proteomes" id="UP000580250">
    <property type="component" value="Unassembled WGS sequence"/>
</dbReference>
<name>A0A6V7UGU3_MELEN</name>